<dbReference type="InterPro" id="IPR057737">
    <property type="entry name" value="Condensation_MtbB-like"/>
</dbReference>
<dbReference type="Gene3D" id="3.40.50.12780">
    <property type="entry name" value="N-terminal domain of ligase-like"/>
    <property type="match status" value="1"/>
</dbReference>
<dbReference type="Gene3D" id="3.30.300.30">
    <property type="match status" value="1"/>
</dbReference>
<gene>
    <name evidence="10" type="ORF">HGA08_08910</name>
</gene>
<dbReference type="SUPFAM" id="SSF47336">
    <property type="entry name" value="ACP-like"/>
    <property type="match status" value="2"/>
</dbReference>
<dbReference type="SUPFAM" id="SSF52777">
    <property type="entry name" value="CoA-dependent acyltransferases"/>
    <property type="match status" value="2"/>
</dbReference>
<comment type="similarity">
    <text evidence="3">Belongs to the ATP-dependent AMP-binding enzyme family. MbtB subfamily.</text>
</comment>
<dbReference type="Gene3D" id="3.30.559.30">
    <property type="entry name" value="Nonribosomal peptide synthetase, condensation domain"/>
    <property type="match status" value="1"/>
</dbReference>
<evidence type="ECO:0000256" key="4">
    <source>
        <dbReference type="ARBA" id="ARBA00016743"/>
    </source>
</evidence>
<dbReference type="Pfam" id="PF13193">
    <property type="entry name" value="AMP-binding_C"/>
    <property type="match status" value="1"/>
</dbReference>
<evidence type="ECO:0000256" key="5">
    <source>
        <dbReference type="ARBA" id="ARBA00022450"/>
    </source>
</evidence>
<name>A0A846XUP3_9NOCA</name>
<comment type="caution">
    <text evidence="10">The sequence shown here is derived from an EMBL/GenBank/DDBJ whole genome shotgun (WGS) entry which is preliminary data.</text>
</comment>
<keyword evidence="5" id="KW-0596">Phosphopantetheine</keyword>
<dbReference type="Pfam" id="PF00668">
    <property type="entry name" value="Condensation"/>
    <property type="match status" value="1"/>
</dbReference>
<dbReference type="Pfam" id="PF00550">
    <property type="entry name" value="PP-binding"/>
    <property type="match status" value="2"/>
</dbReference>
<dbReference type="PROSITE" id="PS50075">
    <property type="entry name" value="CARRIER"/>
    <property type="match status" value="2"/>
</dbReference>
<dbReference type="AlphaFoldDB" id="A0A846XUP3"/>
<dbReference type="SUPFAM" id="SSF56801">
    <property type="entry name" value="Acetyl-CoA synthetase-like"/>
    <property type="match status" value="1"/>
</dbReference>
<reference evidence="10 11" key="1">
    <citation type="submission" date="2020-04" db="EMBL/GenBank/DDBJ databases">
        <title>MicrobeNet Type strains.</title>
        <authorList>
            <person name="Nicholson A.C."/>
        </authorList>
    </citation>
    <scope>NUCLEOTIDE SEQUENCE [LARGE SCALE GENOMIC DNA]</scope>
    <source>
        <strain evidence="10 11">JCM 12354</strain>
    </source>
</reference>
<evidence type="ECO:0000313" key="10">
    <source>
        <dbReference type="EMBL" id="NKY50327.1"/>
    </source>
</evidence>
<dbReference type="GO" id="GO:0008610">
    <property type="term" value="P:lipid biosynthetic process"/>
    <property type="evidence" value="ECO:0007669"/>
    <property type="project" value="UniProtKB-ARBA"/>
</dbReference>
<dbReference type="Gene3D" id="3.30.559.10">
    <property type="entry name" value="Chloramphenicol acetyltransferase-like domain"/>
    <property type="match status" value="1"/>
</dbReference>
<dbReference type="Gene3D" id="1.10.1200.10">
    <property type="entry name" value="ACP-like"/>
    <property type="match status" value="2"/>
</dbReference>
<dbReference type="Pfam" id="PF00501">
    <property type="entry name" value="AMP-binding"/>
    <property type="match status" value="1"/>
</dbReference>
<comment type="cofactor">
    <cofactor evidence="1">
        <name>pantetheine 4'-phosphate</name>
        <dbReference type="ChEBI" id="CHEBI:47942"/>
    </cofactor>
</comment>
<dbReference type="GO" id="GO:0044550">
    <property type="term" value="P:secondary metabolite biosynthetic process"/>
    <property type="evidence" value="ECO:0007669"/>
    <property type="project" value="TreeGrafter"/>
</dbReference>
<dbReference type="GO" id="GO:0016874">
    <property type="term" value="F:ligase activity"/>
    <property type="evidence" value="ECO:0007669"/>
    <property type="project" value="UniProtKB-KW"/>
</dbReference>
<dbReference type="InterPro" id="IPR001242">
    <property type="entry name" value="Condensation_dom"/>
</dbReference>
<dbReference type="Proteomes" id="UP000565711">
    <property type="component" value="Unassembled WGS sequence"/>
</dbReference>
<dbReference type="PANTHER" id="PTHR45527">
    <property type="entry name" value="NONRIBOSOMAL PEPTIDE SYNTHETASE"/>
    <property type="match status" value="1"/>
</dbReference>
<dbReference type="FunFam" id="3.30.559.10:FF:000023">
    <property type="entry name" value="Non-ribosomal peptide synthetase"/>
    <property type="match status" value="1"/>
</dbReference>
<dbReference type="EMBL" id="JAAXOP010000004">
    <property type="protein sequence ID" value="NKY50327.1"/>
    <property type="molecule type" value="Genomic_DNA"/>
</dbReference>
<dbReference type="UniPathway" id="UPA00011"/>
<dbReference type="InterPro" id="IPR045851">
    <property type="entry name" value="AMP-bd_C_sf"/>
</dbReference>
<dbReference type="PROSITE" id="PS00012">
    <property type="entry name" value="PHOSPHOPANTETHEINE"/>
    <property type="match status" value="1"/>
</dbReference>
<evidence type="ECO:0000256" key="2">
    <source>
        <dbReference type="ARBA" id="ARBA00005102"/>
    </source>
</evidence>
<evidence type="ECO:0000259" key="9">
    <source>
        <dbReference type="PROSITE" id="PS50075"/>
    </source>
</evidence>
<evidence type="ECO:0000256" key="3">
    <source>
        <dbReference type="ARBA" id="ARBA00007380"/>
    </source>
</evidence>
<dbReference type="InterPro" id="IPR020845">
    <property type="entry name" value="AMP-binding_CS"/>
</dbReference>
<keyword evidence="7" id="KW-0436">Ligase</keyword>
<dbReference type="InterPro" id="IPR042099">
    <property type="entry name" value="ANL_N_sf"/>
</dbReference>
<dbReference type="GO" id="GO:0031177">
    <property type="term" value="F:phosphopantetheine binding"/>
    <property type="evidence" value="ECO:0007669"/>
    <property type="project" value="TreeGrafter"/>
</dbReference>
<dbReference type="GO" id="GO:0043041">
    <property type="term" value="P:amino acid activation for nonribosomal peptide biosynthetic process"/>
    <property type="evidence" value="ECO:0007669"/>
    <property type="project" value="TreeGrafter"/>
</dbReference>
<dbReference type="InterPro" id="IPR025110">
    <property type="entry name" value="AMP-bd_C"/>
</dbReference>
<organism evidence="10 11">
    <name type="scientific">Nocardia vermiculata</name>
    <dbReference type="NCBI Taxonomy" id="257274"/>
    <lineage>
        <taxon>Bacteria</taxon>
        <taxon>Bacillati</taxon>
        <taxon>Actinomycetota</taxon>
        <taxon>Actinomycetes</taxon>
        <taxon>Mycobacteriales</taxon>
        <taxon>Nocardiaceae</taxon>
        <taxon>Nocardia</taxon>
    </lineage>
</organism>
<comment type="pathway">
    <text evidence="2">Siderophore biosynthesis; mycobactin biosynthesis.</text>
</comment>
<dbReference type="CDD" id="cd19535">
    <property type="entry name" value="Cyc_NRPS"/>
    <property type="match status" value="1"/>
</dbReference>
<evidence type="ECO:0000256" key="6">
    <source>
        <dbReference type="ARBA" id="ARBA00022553"/>
    </source>
</evidence>
<dbReference type="InterPro" id="IPR000873">
    <property type="entry name" value="AMP-dep_synth/lig_dom"/>
</dbReference>
<dbReference type="RefSeq" id="WP_067878998.1">
    <property type="nucleotide sequence ID" value="NZ_JAAXOP010000004.1"/>
</dbReference>
<sequence length="1182" mass="126846">MLGKADVRNIVAAELELEPEAIGYDDDLVGLGMHSMMLMRLAGRWRKQGHEVRSSELALEPTVTSWARLLGAAEPEPEVPAEPAGSVADGEEFPLATMQHAYWVGRRQDQQLGGVAAHLYVEFDGHGLEAERMARAVTRLVRRHPQLRVQFTDSGTQRVLPEPLHPVFRAVDLTAAADPAAELERLRDEKSHQCMDVEVGKVVDITLTSLPDGAHRVHVDVDMLAGDAQSYRRVLNDLAALYDSDTEPDDAIGYTFAEYLERKQRTAPDNSAARDWWQQRLADLPEIPTLPVVPENERRDPARSIRLNHWFSPEAKAQLHKVAHGHGVTPAVTLATVFSEVIARWSAQQRFLLNVPLFDREPFHDDVDRVVGDFTNSVLVDVDARNPESALQRAKRLQRELHTCAAHSTYEGLDVLRDLGRLRGAPVTPSVVFTSGLDLGELFSDSVTRLFGEPVWVLSQGPQVDLDAQVAELSGGLLVNWDVRRDALPAGVIEAMFDEFRTLLLTLVDNESDWHAPLSIALPAAQCEIRARVNDTAADFGQRTLHDAFFTLAQQDPQRAALRWRGGSGSSYGELARQALAVGRSLADAGVQPGDTVAVVIGKGHRQIPAVLGVLAAGATYVPIGTGQPPARRDRILTRSGARIALVDTATELPDGVTGIALTAALAGPELDAPRSVAPDATAYVLFTSGSTGEPKGVEVSHRAAANTIDALAAHFDLGDEERMLGLSSLEFDLSVYDIFAPLARGGALVCVDPETERDVQAWAELIAEHGVTVLNCAPGLIGMLLDTVAGATRPEAAARVTTEGAAPATDYTVAGATRPEAAASQQLRSLRVVITGGDRVAAELGHRLRALVPGLRFAGLGGATEAAIHSTVCEVGDDFPAEWPSVPYGTPLANVAMRVVNERGEDCPDWVVGELWIGGTSVADGYRGDPERTAQRFLELDGRRWYRTGDLARYLPDGTVDFLGRADHQVKIRGYRVELGEVEAALTELPAVSRAVALVTDSGRLVAAVVGAGSSTGAEVRTALAELLPAHMIPEAVEVLDALPLTANGKYDRAALIRLLDTGAGVEPNFVPAADEVEAAVGYIAAQLLGVETVGMETDFFEVGGNSILATTLTAKVRGLLAVEKFGVTLVFGGRTVRRIAAGLLDAEADPDRLRQASRILLELAEVPVPQQDSALAGSGH</sequence>
<accession>A0A846XUP3</accession>
<feature type="domain" description="Carrier" evidence="9">
    <location>
        <begin position="1"/>
        <end position="74"/>
    </location>
</feature>
<keyword evidence="11" id="KW-1185">Reference proteome</keyword>
<dbReference type="InterPro" id="IPR006162">
    <property type="entry name" value="Ppantetheine_attach_site"/>
</dbReference>
<keyword evidence="6" id="KW-0597">Phosphoprotein</keyword>
<evidence type="ECO:0000313" key="11">
    <source>
        <dbReference type="Proteomes" id="UP000565711"/>
    </source>
</evidence>
<dbReference type="PANTHER" id="PTHR45527:SF10">
    <property type="entry name" value="PYOCHELIN SYNTHASE PCHF"/>
    <property type="match status" value="1"/>
</dbReference>
<evidence type="ECO:0000256" key="8">
    <source>
        <dbReference type="ARBA" id="ARBA00033440"/>
    </source>
</evidence>
<dbReference type="PROSITE" id="PS00455">
    <property type="entry name" value="AMP_BINDING"/>
    <property type="match status" value="1"/>
</dbReference>
<dbReference type="InterPro" id="IPR036736">
    <property type="entry name" value="ACP-like_sf"/>
</dbReference>
<evidence type="ECO:0000256" key="7">
    <source>
        <dbReference type="ARBA" id="ARBA00022598"/>
    </source>
</evidence>
<dbReference type="InterPro" id="IPR009081">
    <property type="entry name" value="PP-bd_ACP"/>
</dbReference>
<evidence type="ECO:0000256" key="1">
    <source>
        <dbReference type="ARBA" id="ARBA00001957"/>
    </source>
</evidence>
<feature type="domain" description="Carrier" evidence="9">
    <location>
        <begin position="1073"/>
        <end position="1149"/>
    </location>
</feature>
<protein>
    <recommendedName>
        <fullName evidence="4">Phenyloxazoline synthase MbtB</fullName>
    </recommendedName>
    <alternativeName>
        <fullName evidence="8">Mycobactin synthetase protein B</fullName>
    </alternativeName>
</protein>
<dbReference type="GO" id="GO:0005737">
    <property type="term" value="C:cytoplasm"/>
    <property type="evidence" value="ECO:0007669"/>
    <property type="project" value="TreeGrafter"/>
</dbReference>
<proteinExistence type="inferred from homology"/>
<dbReference type="InterPro" id="IPR023213">
    <property type="entry name" value="CAT-like_dom_sf"/>
</dbReference>
<dbReference type="FunFam" id="3.30.559.30:FF:000006">
    <property type="entry name" value="Yersiniabactin polyketide/non-ribosomal peptide synthetase"/>
    <property type="match status" value="1"/>
</dbReference>